<dbReference type="AlphaFoldDB" id="A0A4R9APA5"/>
<proteinExistence type="predicted"/>
<evidence type="ECO:0000256" key="1">
    <source>
        <dbReference type="SAM" id="MobiDB-lite"/>
    </source>
</evidence>
<keyword evidence="3" id="KW-1185">Reference proteome</keyword>
<evidence type="ECO:0000313" key="3">
    <source>
        <dbReference type="Proteomes" id="UP000298154"/>
    </source>
</evidence>
<comment type="caution">
    <text evidence="2">The sequence shown here is derived from an EMBL/GenBank/DDBJ whole genome shotgun (WGS) entry which is preliminary data.</text>
</comment>
<feature type="region of interest" description="Disordered" evidence="1">
    <location>
        <begin position="110"/>
        <end position="149"/>
    </location>
</feature>
<dbReference type="Proteomes" id="UP000298154">
    <property type="component" value="Unassembled WGS sequence"/>
</dbReference>
<dbReference type="RefSeq" id="WP_134555415.1">
    <property type="nucleotide sequence ID" value="NZ_SOHK01000009.1"/>
</dbReference>
<evidence type="ECO:0000313" key="2">
    <source>
        <dbReference type="EMBL" id="TFD66920.1"/>
    </source>
</evidence>
<name>A0A4R9APA5_9MICO</name>
<dbReference type="EMBL" id="SOHK01000009">
    <property type="protein sequence ID" value="TFD66920.1"/>
    <property type="molecule type" value="Genomic_DNA"/>
</dbReference>
<feature type="compositionally biased region" description="Pro residues" evidence="1">
    <location>
        <begin position="131"/>
        <end position="141"/>
    </location>
</feature>
<gene>
    <name evidence="2" type="ORF">E3T47_07095</name>
</gene>
<sequence length="149" mass="15558">MTLTAPTVAADSLPECDGYRVSVIAQAGALLAMALSGVRFGNGRRNRVEFITQLAGIFGRDAKRRLKLGDTTVKRTLVASSTTEHYCAGSTSTALKQVAGIFESSLEDPKYMARRCGTPPRAGDPPTSTAPTPPAPAPAPAPNRTGAWG</sequence>
<accession>A0A4R9APA5</accession>
<protein>
    <submittedName>
        <fullName evidence="2">Uncharacterized protein</fullName>
    </submittedName>
</protein>
<organism evidence="2 3">
    <name type="scientific">Cryobacterium ruanii</name>
    <dbReference type="NCBI Taxonomy" id="1259197"/>
    <lineage>
        <taxon>Bacteria</taxon>
        <taxon>Bacillati</taxon>
        <taxon>Actinomycetota</taxon>
        <taxon>Actinomycetes</taxon>
        <taxon>Micrococcales</taxon>
        <taxon>Microbacteriaceae</taxon>
        <taxon>Cryobacterium</taxon>
    </lineage>
</organism>
<reference evidence="2 3" key="1">
    <citation type="submission" date="2019-03" db="EMBL/GenBank/DDBJ databases">
        <title>Genomics of glacier-inhabiting Cryobacterium strains.</title>
        <authorList>
            <person name="Liu Q."/>
            <person name="Xin Y.-H."/>
        </authorList>
    </citation>
    <scope>NUCLEOTIDE SEQUENCE [LARGE SCALE GENOMIC DNA]</scope>
    <source>
        <strain evidence="2 3">Sr36</strain>
    </source>
</reference>